<proteinExistence type="predicted"/>
<keyword evidence="3" id="KW-1185">Reference proteome</keyword>
<reference evidence="2 3" key="1">
    <citation type="journal article" date="2024" name="G3 (Bethesda)">
        <title>Genome assembly of Hibiscus sabdariffa L. provides insights into metabolisms of medicinal natural products.</title>
        <authorList>
            <person name="Kim T."/>
        </authorList>
    </citation>
    <scope>NUCLEOTIDE SEQUENCE [LARGE SCALE GENOMIC DNA]</scope>
    <source>
        <strain evidence="2">TK-2024</strain>
        <tissue evidence="2">Old leaves</tissue>
    </source>
</reference>
<protein>
    <submittedName>
        <fullName evidence="2">Uncharacterized protein</fullName>
    </submittedName>
</protein>
<comment type="caution">
    <text evidence="2">The sequence shown here is derived from an EMBL/GenBank/DDBJ whole genome shotgun (WGS) entry which is preliminary data.</text>
</comment>
<accession>A0ABR2B3H5</accession>
<evidence type="ECO:0000313" key="2">
    <source>
        <dbReference type="EMBL" id="KAK8501381.1"/>
    </source>
</evidence>
<dbReference type="PANTHER" id="PTHR45287:SF4">
    <property type="entry name" value="OS03G0691500 PROTEIN"/>
    <property type="match status" value="1"/>
</dbReference>
<evidence type="ECO:0000313" key="3">
    <source>
        <dbReference type="Proteomes" id="UP001472677"/>
    </source>
</evidence>
<sequence>MLEESSRCQLRLKEQCLQVDNDSKEKIREVHDALNATNSELAEELENVASLLSRVESLDFIERQWLMTQKELESYKERLERVESLDHIEEQWLRTQKELERYKEALSMSQRRLEEQAALTKNDFGEKLREIYDALETDNLELVEERERTTSLIKRLESSDYLEEQHVLRQVELERYELFTELETSLLAQVEVGKASQQEKDDLVRIIQDERRTVKSPAADSDTRERVHNK</sequence>
<name>A0ABR2B3H5_9ROSI</name>
<dbReference type="PANTHER" id="PTHR45287">
    <property type="entry name" value="OS03G0691500 PROTEIN"/>
    <property type="match status" value="1"/>
</dbReference>
<dbReference type="EMBL" id="JBBPBM010000192">
    <property type="protein sequence ID" value="KAK8501381.1"/>
    <property type="molecule type" value="Genomic_DNA"/>
</dbReference>
<keyword evidence="1" id="KW-0175">Coiled coil</keyword>
<dbReference type="Proteomes" id="UP001472677">
    <property type="component" value="Unassembled WGS sequence"/>
</dbReference>
<dbReference type="InterPro" id="IPR040262">
    <property type="entry name" value="At4g38062-like"/>
</dbReference>
<gene>
    <name evidence="2" type="ORF">V6N12_021076</name>
</gene>
<evidence type="ECO:0000256" key="1">
    <source>
        <dbReference type="SAM" id="Coils"/>
    </source>
</evidence>
<feature type="coiled-coil region" evidence="1">
    <location>
        <begin position="85"/>
        <end position="119"/>
    </location>
</feature>
<organism evidence="2 3">
    <name type="scientific">Hibiscus sabdariffa</name>
    <name type="common">roselle</name>
    <dbReference type="NCBI Taxonomy" id="183260"/>
    <lineage>
        <taxon>Eukaryota</taxon>
        <taxon>Viridiplantae</taxon>
        <taxon>Streptophyta</taxon>
        <taxon>Embryophyta</taxon>
        <taxon>Tracheophyta</taxon>
        <taxon>Spermatophyta</taxon>
        <taxon>Magnoliopsida</taxon>
        <taxon>eudicotyledons</taxon>
        <taxon>Gunneridae</taxon>
        <taxon>Pentapetalae</taxon>
        <taxon>rosids</taxon>
        <taxon>malvids</taxon>
        <taxon>Malvales</taxon>
        <taxon>Malvaceae</taxon>
        <taxon>Malvoideae</taxon>
        <taxon>Hibiscus</taxon>
    </lineage>
</organism>
<feature type="coiled-coil region" evidence="1">
    <location>
        <begin position="24"/>
        <end position="54"/>
    </location>
</feature>